<name>U1PNG8_9EURY</name>
<dbReference type="AlphaFoldDB" id="U1PNG8"/>
<evidence type="ECO:0000313" key="1">
    <source>
        <dbReference type="EMBL" id="ERG93791.1"/>
    </source>
</evidence>
<evidence type="ECO:0000313" key="2">
    <source>
        <dbReference type="Proteomes" id="UP000030710"/>
    </source>
</evidence>
<gene>
    <name evidence="1" type="ORF">J07HQW2_00225</name>
</gene>
<dbReference type="HOGENOM" id="CLU_3362541_0_0_2"/>
<organism evidence="1 2">
    <name type="scientific">Haloquadratum walsbyi J07HQW2</name>
    <dbReference type="NCBI Taxonomy" id="1238425"/>
    <lineage>
        <taxon>Archaea</taxon>
        <taxon>Methanobacteriati</taxon>
        <taxon>Methanobacteriota</taxon>
        <taxon>Stenosarchaea group</taxon>
        <taxon>Halobacteria</taxon>
        <taxon>Halobacteriales</taxon>
        <taxon>Haloferacaceae</taxon>
        <taxon>Haloquadratum</taxon>
    </lineage>
</organism>
<dbReference type="Proteomes" id="UP000030710">
    <property type="component" value="Unassembled WGS sequence"/>
</dbReference>
<sequence>MCNDMNNIPEETRSELQSQWNSGMSYIELIDNFDP</sequence>
<reference evidence="1 2" key="1">
    <citation type="journal article" date="2013" name="PLoS ONE">
        <title>Assembly-driven community genomics of a hypersaline microbial ecosystem.</title>
        <authorList>
            <person name="Podell S."/>
            <person name="Ugalde J.A."/>
            <person name="Narasingarao P."/>
            <person name="Banfield J.F."/>
            <person name="Heidelberg K.B."/>
            <person name="Allen E.E."/>
        </authorList>
    </citation>
    <scope>NUCLEOTIDE SEQUENCE [LARGE SCALE GENOMIC DNA]</scope>
    <source>
        <strain evidence="2">J07HQW2</strain>
    </source>
</reference>
<accession>U1PNG8</accession>
<protein>
    <submittedName>
        <fullName evidence="1">Uncharacterized protein</fullName>
    </submittedName>
</protein>
<dbReference type="EMBL" id="KE356561">
    <property type="protein sequence ID" value="ERG93791.1"/>
    <property type="molecule type" value="Genomic_DNA"/>
</dbReference>
<proteinExistence type="predicted"/>